<name>A0A7R9R187_9ACAR</name>
<gene>
    <name evidence="1" type="ORF">ONB1V03_LOCUS21699</name>
</gene>
<dbReference type="EMBL" id="OC958467">
    <property type="protein sequence ID" value="CAD7665141.1"/>
    <property type="molecule type" value="Genomic_DNA"/>
</dbReference>
<dbReference type="EMBL" id="CAJPVJ010043642">
    <property type="protein sequence ID" value="CAG2182278.1"/>
    <property type="molecule type" value="Genomic_DNA"/>
</dbReference>
<protein>
    <submittedName>
        <fullName evidence="1">Uncharacterized protein</fullName>
    </submittedName>
</protein>
<evidence type="ECO:0000313" key="1">
    <source>
        <dbReference type="EMBL" id="CAD7665141.1"/>
    </source>
</evidence>
<reference evidence="1" key="1">
    <citation type="submission" date="2020-11" db="EMBL/GenBank/DDBJ databases">
        <authorList>
            <person name="Tran Van P."/>
        </authorList>
    </citation>
    <scope>NUCLEOTIDE SEQUENCE</scope>
</reference>
<evidence type="ECO:0000313" key="2">
    <source>
        <dbReference type="Proteomes" id="UP000728032"/>
    </source>
</evidence>
<organism evidence="1">
    <name type="scientific">Oppiella nova</name>
    <dbReference type="NCBI Taxonomy" id="334625"/>
    <lineage>
        <taxon>Eukaryota</taxon>
        <taxon>Metazoa</taxon>
        <taxon>Ecdysozoa</taxon>
        <taxon>Arthropoda</taxon>
        <taxon>Chelicerata</taxon>
        <taxon>Arachnida</taxon>
        <taxon>Acari</taxon>
        <taxon>Acariformes</taxon>
        <taxon>Sarcoptiformes</taxon>
        <taxon>Oribatida</taxon>
        <taxon>Brachypylina</taxon>
        <taxon>Oppioidea</taxon>
        <taxon>Oppiidae</taxon>
        <taxon>Oppiella</taxon>
    </lineage>
</organism>
<dbReference type="Proteomes" id="UP000728032">
    <property type="component" value="Unassembled WGS sequence"/>
</dbReference>
<proteinExistence type="predicted"/>
<accession>A0A7R9R187</accession>
<dbReference type="AlphaFoldDB" id="A0A7R9R187"/>
<keyword evidence="2" id="KW-1185">Reference proteome</keyword>
<sequence>MLFIRHFCKIIQHLYFNVKNLRK</sequence>